<evidence type="ECO:0000256" key="1">
    <source>
        <dbReference type="SAM" id="MobiDB-lite"/>
    </source>
</evidence>
<feature type="region of interest" description="Disordered" evidence="1">
    <location>
        <begin position="1"/>
        <end position="20"/>
    </location>
</feature>
<dbReference type="EMBL" id="BNBD01000012">
    <property type="protein sequence ID" value="GHF62371.1"/>
    <property type="molecule type" value="Genomic_DNA"/>
</dbReference>
<protein>
    <recommendedName>
        <fullName evidence="4">Integrase</fullName>
    </recommendedName>
</protein>
<reference evidence="2" key="1">
    <citation type="journal article" date="2014" name="Int. J. Syst. Evol. Microbiol.">
        <title>Complete genome sequence of Corynebacterium casei LMG S-19264T (=DSM 44701T), isolated from a smear-ripened cheese.</title>
        <authorList>
            <consortium name="US DOE Joint Genome Institute (JGI-PGF)"/>
            <person name="Walter F."/>
            <person name="Albersmeier A."/>
            <person name="Kalinowski J."/>
            <person name="Ruckert C."/>
        </authorList>
    </citation>
    <scope>NUCLEOTIDE SEQUENCE</scope>
    <source>
        <strain evidence="2">JCM 4059</strain>
    </source>
</reference>
<accession>A0A919B6L1</accession>
<gene>
    <name evidence="2" type="ORF">GCM10010218_49800</name>
</gene>
<name>A0A919B6L1_9ACTN</name>
<evidence type="ECO:0000313" key="3">
    <source>
        <dbReference type="Proteomes" id="UP000638313"/>
    </source>
</evidence>
<comment type="caution">
    <text evidence="2">The sequence shown here is derived from an EMBL/GenBank/DDBJ whole genome shotgun (WGS) entry which is preliminary data.</text>
</comment>
<evidence type="ECO:0000313" key="2">
    <source>
        <dbReference type="EMBL" id="GHF62371.1"/>
    </source>
</evidence>
<organism evidence="2 3">
    <name type="scientific">Streptomyces mashuensis</name>
    <dbReference type="NCBI Taxonomy" id="33904"/>
    <lineage>
        <taxon>Bacteria</taxon>
        <taxon>Bacillati</taxon>
        <taxon>Actinomycetota</taxon>
        <taxon>Actinomycetes</taxon>
        <taxon>Kitasatosporales</taxon>
        <taxon>Streptomycetaceae</taxon>
        <taxon>Streptomyces</taxon>
    </lineage>
</organism>
<dbReference type="RefSeq" id="WP_190131936.1">
    <property type="nucleotide sequence ID" value="NZ_BNBD01000012.1"/>
</dbReference>
<dbReference type="AlphaFoldDB" id="A0A919B6L1"/>
<keyword evidence="3" id="KW-1185">Reference proteome</keyword>
<sequence length="64" mass="7102">MPIRRGLTPHGFRHTSKKIAQSLRTPPKLMDGLTEAWEAALAARRAMCHTSPVRALDVLLRGGR</sequence>
<dbReference type="Proteomes" id="UP000638313">
    <property type="component" value="Unassembled WGS sequence"/>
</dbReference>
<proteinExistence type="predicted"/>
<evidence type="ECO:0008006" key="4">
    <source>
        <dbReference type="Google" id="ProtNLM"/>
    </source>
</evidence>
<reference evidence="2" key="2">
    <citation type="submission" date="2020-09" db="EMBL/GenBank/DDBJ databases">
        <authorList>
            <person name="Sun Q."/>
            <person name="Ohkuma M."/>
        </authorList>
    </citation>
    <scope>NUCLEOTIDE SEQUENCE</scope>
    <source>
        <strain evidence="2">JCM 4059</strain>
    </source>
</reference>